<evidence type="ECO:0000313" key="3">
    <source>
        <dbReference type="Proteomes" id="UP000663419"/>
    </source>
</evidence>
<reference evidence="2" key="1">
    <citation type="submission" date="2021-01" db="EMBL/GenBank/DDBJ databases">
        <title>Chromosome-level genome assembly of a human fungal pathogen reveals clustering of transcriptionally co-regulated genes.</title>
        <authorList>
            <person name="Voorhies M."/>
            <person name="Cohen S."/>
            <person name="Shea T.P."/>
            <person name="Petrus S."/>
            <person name="Munoz J.F."/>
            <person name="Poplawski S."/>
            <person name="Goldman W.E."/>
            <person name="Michael T."/>
            <person name="Cuomo C.A."/>
            <person name="Sil A."/>
            <person name="Beyhan S."/>
        </authorList>
    </citation>
    <scope>NUCLEOTIDE SEQUENCE</scope>
    <source>
        <strain evidence="2">H88</strain>
    </source>
</reference>
<proteinExistence type="predicted"/>
<accession>A0A8A1LYE0</accession>
<dbReference type="VEuPathDB" id="FungiDB:I7I53_05299"/>
<dbReference type="AlphaFoldDB" id="A0A8A1LYE0"/>
<evidence type="ECO:0000313" key="2">
    <source>
        <dbReference type="EMBL" id="QSS56937.1"/>
    </source>
</evidence>
<feature type="compositionally biased region" description="Basic and acidic residues" evidence="1">
    <location>
        <begin position="48"/>
        <end position="59"/>
    </location>
</feature>
<feature type="region of interest" description="Disordered" evidence="1">
    <location>
        <begin position="45"/>
        <end position="68"/>
    </location>
</feature>
<organism evidence="2 3">
    <name type="scientific">Ajellomyces capsulatus (strain H88)</name>
    <name type="common">Darling's disease fungus</name>
    <name type="synonym">Histoplasma capsulatum</name>
    <dbReference type="NCBI Taxonomy" id="544711"/>
    <lineage>
        <taxon>Eukaryota</taxon>
        <taxon>Fungi</taxon>
        <taxon>Dikarya</taxon>
        <taxon>Ascomycota</taxon>
        <taxon>Pezizomycotina</taxon>
        <taxon>Eurotiomycetes</taxon>
        <taxon>Eurotiomycetidae</taxon>
        <taxon>Onygenales</taxon>
        <taxon>Ajellomycetaceae</taxon>
        <taxon>Histoplasma</taxon>
    </lineage>
</organism>
<dbReference type="EMBL" id="CP069106">
    <property type="protein sequence ID" value="QSS56937.1"/>
    <property type="molecule type" value="Genomic_DNA"/>
</dbReference>
<name>A0A8A1LYE0_AJEC8</name>
<gene>
    <name evidence="2" type="ORF">I7I53_05299</name>
</gene>
<sequence>MMRINCPAEARIIPTTMAHSHLQQIFRDSFDGTALIYLPGRYGRRKCSKDDPRACRSDSSRGSSLDSLRIFLPTPPTWFYSR</sequence>
<protein>
    <submittedName>
        <fullName evidence="2">Uncharacterized protein</fullName>
    </submittedName>
</protein>
<evidence type="ECO:0000256" key="1">
    <source>
        <dbReference type="SAM" id="MobiDB-lite"/>
    </source>
</evidence>
<dbReference type="Proteomes" id="UP000663419">
    <property type="component" value="Chromosome 5"/>
</dbReference>